<organism evidence="1 2">
    <name type="scientific">Meloidogyne enterolobii</name>
    <name type="common">Root-knot nematode worm</name>
    <name type="synonym">Meloidogyne mayaguensis</name>
    <dbReference type="NCBI Taxonomy" id="390850"/>
    <lineage>
        <taxon>Eukaryota</taxon>
        <taxon>Metazoa</taxon>
        <taxon>Ecdysozoa</taxon>
        <taxon>Nematoda</taxon>
        <taxon>Chromadorea</taxon>
        <taxon>Rhabditida</taxon>
        <taxon>Tylenchina</taxon>
        <taxon>Tylenchomorpha</taxon>
        <taxon>Tylenchoidea</taxon>
        <taxon>Meloidogynidae</taxon>
        <taxon>Meloidogyninae</taxon>
        <taxon>Meloidogyne</taxon>
    </lineage>
</organism>
<accession>A0A6V7XSB0</accession>
<name>A0A6V7XSB0_MELEN</name>
<protein>
    <submittedName>
        <fullName evidence="1">Uncharacterized protein</fullName>
    </submittedName>
</protein>
<evidence type="ECO:0000313" key="2">
    <source>
        <dbReference type="Proteomes" id="UP000580250"/>
    </source>
</evidence>
<dbReference type="Proteomes" id="UP000580250">
    <property type="component" value="Unassembled WGS sequence"/>
</dbReference>
<dbReference type="AlphaFoldDB" id="A0A6V7XSB0"/>
<proteinExistence type="predicted"/>
<dbReference type="EMBL" id="CAJEWN010002146">
    <property type="protein sequence ID" value="CAD2202168.1"/>
    <property type="molecule type" value="Genomic_DNA"/>
</dbReference>
<reference evidence="1 2" key="1">
    <citation type="submission" date="2020-08" db="EMBL/GenBank/DDBJ databases">
        <authorList>
            <person name="Koutsovoulos G."/>
            <person name="Danchin GJ E."/>
        </authorList>
    </citation>
    <scope>NUCLEOTIDE SEQUENCE [LARGE SCALE GENOMIC DNA]</scope>
</reference>
<comment type="caution">
    <text evidence="1">The sequence shown here is derived from an EMBL/GenBank/DDBJ whole genome shotgun (WGS) entry which is preliminary data.</text>
</comment>
<gene>
    <name evidence="1" type="ORF">MENT_LOCUS55785</name>
</gene>
<evidence type="ECO:0000313" key="1">
    <source>
        <dbReference type="EMBL" id="CAD2202168.1"/>
    </source>
</evidence>
<sequence length="69" mass="8234">MKRVDFLNPGETYEIYEKRAHSPLNYPDQVLLQYKIITLLNNNNILFLLHLHTPLFQFQKRDKKSLFGG</sequence>